<dbReference type="InterPro" id="IPR001279">
    <property type="entry name" value="Metallo-B-lactamas"/>
</dbReference>
<proteinExistence type="predicted"/>
<name>A0A7U3ZRQ7_RUNSL</name>
<dbReference type="AlphaFoldDB" id="A0A7U3ZRQ7"/>
<dbReference type="Proteomes" id="UP000000493">
    <property type="component" value="Plasmid pRUNSL03"/>
</dbReference>
<feature type="domain" description="Metallo-beta-lactamase" evidence="1">
    <location>
        <begin position="36"/>
        <end position="82"/>
    </location>
</feature>
<dbReference type="InterPro" id="IPR036866">
    <property type="entry name" value="RibonucZ/Hydroxyglut_hydro"/>
</dbReference>
<sequence length="357" mass="40465">MEKVIHKYNCIINALPVRCGDCLYINFLDNTSKISRHIIVDAGYSNTYHRTLKPIIDRLAKEGSEIDLFILTHTDGDHIGGMKPHIINFGVNGIKQFWFNYAPTPFTLKDGTDEVSIKQGINLRDYLLKFGKVNSSPILTGHVEKIGDGIITVLSPDNEQFNRFVEEWRNEEPYSEGDVAITTTTTDYSEPIADLIHNEYEPDSSWSNRSSIAFVLQLGSKKVMLTGDAHPDVIISALRTQGYTPDNPIQLELMKISHHGSKANTSDELIKLVDCQCFLISSNEGNKHSFPHKEALARVIWVTHQRRPKTPIHIYFTYNSSILKEIFSSEEQKEFMLICHYPETGNEGITITFCADE</sequence>
<reference evidence="3" key="1">
    <citation type="submission" date="2011-06" db="EMBL/GenBank/DDBJ databases">
        <title>The complete genome of plasmid 3 of Runella slithyformis DSM 19594.</title>
        <authorList>
            <consortium name="US DOE Joint Genome Institute (JGI-PGF)"/>
            <person name="Lucas S."/>
            <person name="Han J."/>
            <person name="Lapidus A."/>
            <person name="Bruce D."/>
            <person name="Goodwin L."/>
            <person name="Pitluck S."/>
            <person name="Peters L."/>
            <person name="Kyrpides N."/>
            <person name="Mavromatis K."/>
            <person name="Ivanova N."/>
            <person name="Ovchinnikova G."/>
            <person name="Zhang X."/>
            <person name="Misra M."/>
            <person name="Detter J.C."/>
            <person name="Tapia R."/>
            <person name="Han C."/>
            <person name="Land M."/>
            <person name="Hauser L."/>
            <person name="Markowitz V."/>
            <person name="Cheng J.-F."/>
            <person name="Hugenholtz P."/>
            <person name="Woyke T."/>
            <person name="Wu D."/>
            <person name="Tindall B."/>
            <person name="Faehrich R."/>
            <person name="Brambilla E."/>
            <person name="Klenk H.-P."/>
            <person name="Eisen J.A."/>
        </authorList>
    </citation>
    <scope>NUCLEOTIDE SEQUENCE [LARGE SCALE GENOMIC DNA]</scope>
    <source>
        <strain evidence="3">ATCC 29530 / DSM 19594 / LMG 11500 / NCIMB 11436 / LSU 4</strain>
        <plasmid evidence="3">pRUNSL03</plasmid>
    </source>
</reference>
<reference evidence="2 3" key="2">
    <citation type="journal article" date="2012" name="Stand. Genomic Sci.">
        <title>Complete genome sequence of the aquatic bacterium Runella slithyformis type strain (LSU 4(T)).</title>
        <authorList>
            <person name="Copeland A."/>
            <person name="Zhang X."/>
            <person name="Misra M."/>
            <person name="Lapidus A."/>
            <person name="Nolan M."/>
            <person name="Lucas S."/>
            <person name="Deshpande S."/>
            <person name="Cheng J.F."/>
            <person name="Tapia R."/>
            <person name="Goodwin L.A."/>
            <person name="Pitluck S."/>
            <person name="Liolios K."/>
            <person name="Pagani I."/>
            <person name="Ivanova N."/>
            <person name="Mikhailova N."/>
            <person name="Pati A."/>
            <person name="Chen A."/>
            <person name="Palaniappan K."/>
            <person name="Land M."/>
            <person name="Hauser L."/>
            <person name="Pan C."/>
            <person name="Jeffries C.D."/>
            <person name="Detter J.C."/>
            <person name="Brambilla E.M."/>
            <person name="Rohde M."/>
            <person name="Djao O.D."/>
            <person name="Goker M."/>
            <person name="Sikorski J."/>
            <person name="Tindall B.J."/>
            <person name="Woyke T."/>
            <person name="Bristow J."/>
            <person name="Eisen J.A."/>
            <person name="Markowitz V."/>
            <person name="Hugenholtz P."/>
            <person name="Kyrpides N.C."/>
            <person name="Klenk H.P."/>
            <person name="Mavromatis K."/>
        </authorList>
    </citation>
    <scope>NUCLEOTIDE SEQUENCE [LARGE SCALE GENOMIC DNA]</scope>
    <source>
        <strain evidence="3">ATCC 29530 / DSM 19594 / LMG 11500 / NCIMB 11436 / LSU 4</strain>
    </source>
</reference>
<dbReference type="PANTHER" id="PTHR30619">
    <property type="entry name" value="DNA INTERNALIZATION/COMPETENCE PROTEIN COMEC/REC2"/>
    <property type="match status" value="1"/>
</dbReference>
<dbReference type="SUPFAM" id="SSF56281">
    <property type="entry name" value="Metallo-hydrolase/oxidoreductase"/>
    <property type="match status" value="1"/>
</dbReference>
<dbReference type="RefSeq" id="WP_013921741.1">
    <property type="nucleotide sequence ID" value="NC_015694.1"/>
</dbReference>
<dbReference type="PANTHER" id="PTHR30619:SF1">
    <property type="entry name" value="RECOMBINATION PROTEIN 2"/>
    <property type="match status" value="1"/>
</dbReference>
<organism evidence="2 3">
    <name type="scientific">Runella slithyformis (strain ATCC 29530 / DSM 19594 / LMG 11500 / NCIMB 11436 / LSU 4)</name>
    <dbReference type="NCBI Taxonomy" id="761193"/>
    <lineage>
        <taxon>Bacteria</taxon>
        <taxon>Pseudomonadati</taxon>
        <taxon>Bacteroidota</taxon>
        <taxon>Cytophagia</taxon>
        <taxon>Cytophagales</taxon>
        <taxon>Spirosomataceae</taxon>
        <taxon>Runella</taxon>
    </lineage>
</organism>
<evidence type="ECO:0000313" key="3">
    <source>
        <dbReference type="Proteomes" id="UP000000493"/>
    </source>
</evidence>
<protein>
    <submittedName>
        <fullName evidence="2">Beta-lactamase domain-containing protein</fullName>
    </submittedName>
</protein>
<dbReference type="Gene3D" id="3.60.15.10">
    <property type="entry name" value="Ribonuclease Z/Hydroxyacylglutathione hydrolase-like"/>
    <property type="match status" value="1"/>
</dbReference>
<dbReference type="KEGG" id="rsi:Runsl_5864"/>
<geneLocation type="plasmid" evidence="2 3">
    <name>pRUNSL03</name>
</geneLocation>
<dbReference type="InterPro" id="IPR052159">
    <property type="entry name" value="Competence_DNA_uptake"/>
</dbReference>
<dbReference type="EMBL" id="CP002862">
    <property type="protein sequence ID" value="AEI52160.1"/>
    <property type="molecule type" value="Genomic_DNA"/>
</dbReference>
<dbReference type="Pfam" id="PF00753">
    <property type="entry name" value="Lactamase_B"/>
    <property type="match status" value="1"/>
</dbReference>
<gene>
    <name evidence="2" type="ordered locus">Runsl_5864</name>
</gene>
<keyword evidence="2" id="KW-0614">Plasmid</keyword>
<accession>A0A7U3ZRQ7</accession>
<keyword evidence="3" id="KW-1185">Reference proteome</keyword>
<evidence type="ECO:0000259" key="1">
    <source>
        <dbReference type="Pfam" id="PF00753"/>
    </source>
</evidence>
<evidence type="ECO:0000313" key="2">
    <source>
        <dbReference type="EMBL" id="AEI52160.1"/>
    </source>
</evidence>